<feature type="binding site" evidence="17">
    <location>
        <position position="438"/>
    </location>
    <ligand>
        <name>AMP</name>
        <dbReference type="ChEBI" id="CHEBI:456215"/>
    </ligand>
</feature>
<keyword evidence="11 18" id="KW-0413">Isomerase</keyword>
<keyword evidence="6 17" id="KW-0547">Nucleotide-binding</keyword>
<dbReference type="GO" id="GO:0046496">
    <property type="term" value="P:nicotinamide nucleotide metabolic process"/>
    <property type="evidence" value="ECO:0007669"/>
    <property type="project" value="UniProtKB-UniRule"/>
</dbReference>
<dbReference type="EC" id="4.2.1.136" evidence="19"/>
<dbReference type="KEGG" id="hhw:NCTC503_00414"/>
<dbReference type="OrthoDB" id="9806925at2"/>
<keyword evidence="8 17" id="KW-0521">NADP</keyword>
<keyword evidence="13" id="KW-0511">Multifunctional enzyme</keyword>
<comment type="similarity">
    <text evidence="18">Belongs to the NnrE/AIBP family.</text>
</comment>
<evidence type="ECO:0000256" key="14">
    <source>
        <dbReference type="ARBA" id="ARBA00025153"/>
    </source>
</evidence>
<comment type="cofactor">
    <cofactor evidence="17">
        <name>Mg(2+)</name>
        <dbReference type="ChEBI" id="CHEBI:18420"/>
    </cofactor>
</comment>
<feature type="binding site" evidence="17">
    <location>
        <begin position="410"/>
        <end position="414"/>
    </location>
    <ligand>
        <name>AMP</name>
        <dbReference type="ChEBI" id="CHEBI:456215"/>
    </ligand>
</feature>
<comment type="catalytic activity">
    <reaction evidence="16 17 19">
        <text>(6S)-NADPHX + ADP = AMP + phosphate + NADPH + H(+)</text>
        <dbReference type="Rhea" id="RHEA:32235"/>
        <dbReference type="ChEBI" id="CHEBI:15378"/>
        <dbReference type="ChEBI" id="CHEBI:43474"/>
        <dbReference type="ChEBI" id="CHEBI:57783"/>
        <dbReference type="ChEBI" id="CHEBI:64076"/>
        <dbReference type="ChEBI" id="CHEBI:456215"/>
        <dbReference type="ChEBI" id="CHEBI:456216"/>
        <dbReference type="EC" id="4.2.1.136"/>
    </reaction>
</comment>
<feature type="binding site" evidence="18">
    <location>
        <position position="162"/>
    </location>
    <ligand>
        <name>K(+)</name>
        <dbReference type="ChEBI" id="CHEBI:29103"/>
    </ligand>
</feature>
<comment type="subunit">
    <text evidence="17">Homotetramer.</text>
</comment>
<dbReference type="PROSITE" id="PS51385">
    <property type="entry name" value="YJEF_N"/>
    <property type="match status" value="1"/>
</dbReference>
<feature type="binding site" evidence="17">
    <location>
        <position position="321"/>
    </location>
    <ligand>
        <name>(6S)-NADPHX</name>
        <dbReference type="ChEBI" id="CHEBI:64076"/>
    </ligand>
</feature>
<name>A0A4U9R1J3_HATHI</name>
<evidence type="ECO:0000256" key="7">
    <source>
        <dbReference type="ARBA" id="ARBA00022840"/>
    </source>
</evidence>
<organism evidence="22 23">
    <name type="scientific">Hathewaya histolytica</name>
    <name type="common">Clostridium histolyticum</name>
    <dbReference type="NCBI Taxonomy" id="1498"/>
    <lineage>
        <taxon>Bacteria</taxon>
        <taxon>Bacillati</taxon>
        <taxon>Bacillota</taxon>
        <taxon>Clostridia</taxon>
        <taxon>Eubacteriales</taxon>
        <taxon>Clostridiaceae</taxon>
        <taxon>Hathewaya</taxon>
    </lineage>
</organism>
<comment type="cofactor">
    <cofactor evidence="18 19">
        <name>K(+)</name>
        <dbReference type="ChEBI" id="CHEBI:29103"/>
    </cofactor>
    <text evidence="18 19">Binds 1 potassium ion per subunit.</text>
</comment>
<accession>A0A4U9R1J3</accession>
<dbReference type="Proteomes" id="UP000308489">
    <property type="component" value="Chromosome 1"/>
</dbReference>
<dbReference type="RefSeq" id="WP_138209216.1">
    <property type="nucleotide sequence ID" value="NZ_CBCRUQ010000008.1"/>
</dbReference>
<evidence type="ECO:0000256" key="10">
    <source>
        <dbReference type="ARBA" id="ARBA00023027"/>
    </source>
</evidence>
<evidence type="ECO:0000256" key="11">
    <source>
        <dbReference type="ARBA" id="ARBA00023235"/>
    </source>
</evidence>
<feature type="binding site" evidence="18">
    <location>
        <position position="126"/>
    </location>
    <ligand>
        <name>K(+)</name>
        <dbReference type="ChEBI" id="CHEBI:29103"/>
    </ligand>
</feature>
<dbReference type="GO" id="GO:0046872">
    <property type="term" value="F:metal ion binding"/>
    <property type="evidence" value="ECO:0007669"/>
    <property type="project" value="UniProtKB-UniRule"/>
</dbReference>
<dbReference type="HAMAP" id="MF_01966">
    <property type="entry name" value="NADHX_epimerase"/>
    <property type="match status" value="1"/>
</dbReference>
<evidence type="ECO:0000256" key="13">
    <source>
        <dbReference type="ARBA" id="ARBA00023268"/>
    </source>
</evidence>
<comment type="catalytic activity">
    <reaction evidence="15 17 19">
        <text>(6S)-NADHX + ADP = AMP + phosphate + NADH + H(+)</text>
        <dbReference type="Rhea" id="RHEA:32223"/>
        <dbReference type="ChEBI" id="CHEBI:15378"/>
        <dbReference type="ChEBI" id="CHEBI:43474"/>
        <dbReference type="ChEBI" id="CHEBI:57945"/>
        <dbReference type="ChEBI" id="CHEBI:64074"/>
        <dbReference type="ChEBI" id="CHEBI:456215"/>
        <dbReference type="ChEBI" id="CHEBI:456216"/>
        <dbReference type="EC" id="4.2.1.136"/>
    </reaction>
</comment>
<dbReference type="Pfam" id="PF01256">
    <property type="entry name" value="Carb_kinase"/>
    <property type="match status" value="1"/>
</dbReference>
<comment type="similarity">
    <text evidence="17">Belongs to the NnrD/CARKD family.</text>
</comment>
<keyword evidence="7 17" id="KW-0067">ATP-binding</keyword>
<dbReference type="AlphaFoldDB" id="A0A4U9R1J3"/>
<evidence type="ECO:0000313" key="22">
    <source>
        <dbReference type="EMBL" id="VTQ83753.1"/>
    </source>
</evidence>
<dbReference type="SUPFAM" id="SSF53613">
    <property type="entry name" value="Ribokinase-like"/>
    <property type="match status" value="1"/>
</dbReference>
<feature type="binding site" evidence="18">
    <location>
        <begin position="130"/>
        <end position="136"/>
    </location>
    <ligand>
        <name>(6S)-NADPHX</name>
        <dbReference type="ChEBI" id="CHEBI:64076"/>
    </ligand>
</feature>
<evidence type="ECO:0000256" key="4">
    <source>
        <dbReference type="ARBA" id="ARBA00009524"/>
    </source>
</evidence>
<evidence type="ECO:0000259" key="20">
    <source>
        <dbReference type="PROSITE" id="PS51383"/>
    </source>
</evidence>
<feature type="binding site" evidence="17">
    <location>
        <position position="373"/>
    </location>
    <ligand>
        <name>(6S)-NADPHX</name>
        <dbReference type="ChEBI" id="CHEBI:64076"/>
    </ligand>
</feature>
<dbReference type="NCBIfam" id="TIGR00197">
    <property type="entry name" value="yjeF_nterm"/>
    <property type="match status" value="1"/>
</dbReference>
<dbReference type="InterPro" id="IPR036652">
    <property type="entry name" value="YjeF_N_dom_sf"/>
</dbReference>
<dbReference type="InterPro" id="IPR000631">
    <property type="entry name" value="CARKD"/>
</dbReference>
<dbReference type="Pfam" id="PF03853">
    <property type="entry name" value="YjeF_N"/>
    <property type="match status" value="1"/>
</dbReference>
<dbReference type="Gene3D" id="3.40.1190.20">
    <property type="match status" value="1"/>
</dbReference>
<dbReference type="Gene3D" id="3.40.50.10260">
    <property type="entry name" value="YjeF N-terminal domain"/>
    <property type="match status" value="1"/>
</dbReference>
<dbReference type="InterPro" id="IPR030677">
    <property type="entry name" value="Nnr"/>
</dbReference>
<comment type="function">
    <text evidence="17">Catalyzes the dehydration of the S-form of NAD(P)HX at the expense of ADP, which is converted to AMP. Together with NAD(P)HX epimerase, which catalyzes the epimerization of the S- and R-forms, the enzyme allows the repair of both epimers of NAD(P)HX, a damaged form of NAD(P)H that is a result of enzymatic or heat-dependent hydration.</text>
</comment>
<dbReference type="PANTHER" id="PTHR12592">
    <property type="entry name" value="ATP-DEPENDENT (S)-NAD(P)H-HYDRATE DEHYDRATASE FAMILY MEMBER"/>
    <property type="match status" value="1"/>
</dbReference>
<comment type="similarity">
    <text evidence="4 19">In the C-terminal section; belongs to the NnrD/CARKD family.</text>
</comment>
<comment type="caution">
    <text evidence="18">Lacks conserved residue(s) required for the propagation of feature annotation.</text>
</comment>
<evidence type="ECO:0000256" key="8">
    <source>
        <dbReference type="ARBA" id="ARBA00022857"/>
    </source>
</evidence>
<dbReference type="PIRSF" id="PIRSF017184">
    <property type="entry name" value="Nnr"/>
    <property type="match status" value="1"/>
</dbReference>
<comment type="similarity">
    <text evidence="3 19">In the N-terminal section; belongs to the NnrE/AIBP family.</text>
</comment>
<feature type="domain" description="YjeF C-terminal" evidence="20">
    <location>
        <begin position="226"/>
        <end position="496"/>
    </location>
</feature>
<comment type="catalytic activity">
    <reaction evidence="2 18 19">
        <text>(6R)-NADPHX = (6S)-NADPHX</text>
        <dbReference type="Rhea" id="RHEA:32227"/>
        <dbReference type="ChEBI" id="CHEBI:64076"/>
        <dbReference type="ChEBI" id="CHEBI:64077"/>
        <dbReference type="EC" id="5.1.99.6"/>
    </reaction>
</comment>
<evidence type="ECO:0000256" key="9">
    <source>
        <dbReference type="ARBA" id="ARBA00022958"/>
    </source>
</evidence>
<keyword evidence="22" id="KW-0418">Kinase</keyword>
<evidence type="ECO:0000256" key="6">
    <source>
        <dbReference type="ARBA" id="ARBA00022741"/>
    </source>
</evidence>
<proteinExistence type="inferred from homology"/>
<dbReference type="PANTHER" id="PTHR12592:SF0">
    <property type="entry name" value="ATP-DEPENDENT (S)-NAD(P)H-HYDRATE DEHYDRATASE"/>
    <property type="match status" value="1"/>
</dbReference>
<keyword evidence="5 18" id="KW-0479">Metal-binding</keyword>
<comment type="function">
    <text evidence="18">Catalyzes the epimerization of the S- and R-forms of NAD(P)HX, a damaged form of NAD(P)H that is a result of enzymatic or heat-dependent hydration. This is a prerequisite for the S-specific NAD(P)H-hydrate dehydratase to allow the repair of both epimers of NAD(P)HX.</text>
</comment>
<keyword evidence="22" id="KW-0808">Transferase</keyword>
<keyword evidence="10 17" id="KW-0520">NAD</keyword>
<feature type="binding site" evidence="18">
    <location>
        <position position="159"/>
    </location>
    <ligand>
        <name>(6S)-NADPHX</name>
        <dbReference type="ChEBI" id="CHEBI:64076"/>
    </ligand>
</feature>
<dbReference type="NCBIfam" id="TIGR00196">
    <property type="entry name" value="yjeF_cterm"/>
    <property type="match status" value="1"/>
</dbReference>
<evidence type="ECO:0000313" key="23">
    <source>
        <dbReference type="Proteomes" id="UP000308489"/>
    </source>
</evidence>
<evidence type="ECO:0000256" key="18">
    <source>
        <dbReference type="HAMAP-Rule" id="MF_01966"/>
    </source>
</evidence>
<gene>
    <name evidence="22" type="primary">nnr</name>
    <name evidence="17" type="synonym">nnrD</name>
    <name evidence="18" type="synonym">nnrE</name>
    <name evidence="22" type="ORF">NCTC503_00414</name>
</gene>
<evidence type="ECO:0000256" key="12">
    <source>
        <dbReference type="ARBA" id="ARBA00023239"/>
    </source>
</evidence>
<evidence type="ECO:0000259" key="21">
    <source>
        <dbReference type="PROSITE" id="PS51385"/>
    </source>
</evidence>
<comment type="function">
    <text evidence="14 19">Bifunctional enzyme that catalyzes the epimerization of the S- and R-forms of NAD(P)HX and the dehydration of the S-form of NAD(P)HX at the expense of ADP, which is converted to AMP. This allows the repair of both epimers of NAD(P)HX, a damaged form of NAD(P)H that is a result of enzymatic or heat-dependent hydration.</text>
</comment>
<protein>
    <recommendedName>
        <fullName evidence="19">Bifunctional NAD(P)H-hydrate repair enzyme</fullName>
    </recommendedName>
    <alternativeName>
        <fullName evidence="19">Nicotinamide nucleotide repair protein</fullName>
    </alternativeName>
    <domain>
        <recommendedName>
            <fullName evidence="19">ADP-dependent (S)-NAD(P)H-hydrate dehydratase</fullName>
            <ecNumber evidence="19">4.2.1.136</ecNumber>
        </recommendedName>
        <alternativeName>
            <fullName evidence="19">ADP-dependent NAD(P)HX dehydratase</fullName>
        </alternativeName>
    </domain>
    <domain>
        <recommendedName>
            <fullName evidence="19">NAD(P)H-hydrate epimerase</fullName>
            <ecNumber evidence="19">5.1.99.6</ecNumber>
        </recommendedName>
    </domain>
</protein>
<keyword evidence="9 18" id="KW-0630">Potassium</keyword>
<evidence type="ECO:0000256" key="5">
    <source>
        <dbReference type="ARBA" id="ARBA00022723"/>
    </source>
</evidence>
<evidence type="ECO:0000256" key="3">
    <source>
        <dbReference type="ARBA" id="ARBA00006001"/>
    </source>
</evidence>
<dbReference type="InterPro" id="IPR029056">
    <property type="entry name" value="Ribokinase-like"/>
</dbReference>
<dbReference type="GO" id="GO:0110051">
    <property type="term" value="P:metabolite repair"/>
    <property type="evidence" value="ECO:0007669"/>
    <property type="project" value="TreeGrafter"/>
</dbReference>
<comment type="catalytic activity">
    <reaction evidence="1 18 19">
        <text>(6R)-NADHX = (6S)-NADHX</text>
        <dbReference type="Rhea" id="RHEA:32215"/>
        <dbReference type="ChEBI" id="CHEBI:64074"/>
        <dbReference type="ChEBI" id="CHEBI:64075"/>
        <dbReference type="EC" id="5.1.99.6"/>
    </reaction>
</comment>
<dbReference type="PROSITE" id="PS51383">
    <property type="entry name" value="YJEF_C_3"/>
    <property type="match status" value="1"/>
</dbReference>
<evidence type="ECO:0000256" key="16">
    <source>
        <dbReference type="ARBA" id="ARBA00049209"/>
    </source>
</evidence>
<dbReference type="GO" id="GO:0016301">
    <property type="term" value="F:kinase activity"/>
    <property type="evidence" value="ECO:0007669"/>
    <property type="project" value="UniProtKB-KW"/>
</dbReference>
<keyword evidence="12 17" id="KW-0456">Lyase</keyword>
<feature type="binding site" evidence="18">
    <location>
        <begin position="55"/>
        <end position="59"/>
    </location>
    <ligand>
        <name>(6S)-NADPHX</name>
        <dbReference type="ChEBI" id="CHEBI:64076"/>
    </ligand>
</feature>
<dbReference type="EC" id="5.1.99.6" evidence="19"/>
<feature type="binding site" evidence="17">
    <location>
        <position position="439"/>
    </location>
    <ligand>
        <name>(6S)-NADPHX</name>
        <dbReference type="ChEBI" id="CHEBI:64076"/>
    </ligand>
</feature>
<dbReference type="EMBL" id="LR590481">
    <property type="protein sequence ID" value="VTQ83753.1"/>
    <property type="molecule type" value="Genomic_DNA"/>
</dbReference>
<sequence length="498" mass="55237">MRVGKAEHIRELDRYCIEELKIPSIVLMENAALKILKHIEQERFNDYVVIAGRGNNGGDALVVARHLISKDKKVKIFIIGDRDGQLDFKINYEILKNMNAEIVIINKAEDLDILKCSIEEKTLIIDGIFGTGLKRNVEGLFKNVINVVNEYSKYTLSIDIPSGIHSDTGKVLGIAIKAQKTISFQVYKRGFFAYESIEYLGDIYVESIGIPRMVLDKMEEREFYLEKEFVKSNLSKRNLVAHKGDFGRALIFAGSKGFTGAALISTNSAVKSGAGLVTLACAEEIYNSVGSRLLEAMSIENNNEKIDEYIKKSDSIAIGPGMGSKLETLEIIKRVLKNRRCPMLIDADGLNVLPDNLNVLKENSNYPIILTPHLGEMSRLTSLSIEEIRENRFEVAKKFSRDYGVIVLLKGFNTVITNGEELYINSTGNSSMASGGMGDCLTGIITALIAQGYDAFKATALGAYIHGYVGDKLSNDKFVVTAEDIINNISKYIKELLD</sequence>
<dbReference type="GO" id="GO:0052856">
    <property type="term" value="F:NAD(P)HX epimerase activity"/>
    <property type="evidence" value="ECO:0007669"/>
    <property type="project" value="UniProtKB-UniRule"/>
</dbReference>
<evidence type="ECO:0000256" key="15">
    <source>
        <dbReference type="ARBA" id="ARBA00048238"/>
    </source>
</evidence>
<dbReference type="GO" id="GO:0052855">
    <property type="term" value="F:ADP-dependent NAD(P)H-hydrate dehydratase activity"/>
    <property type="evidence" value="ECO:0007669"/>
    <property type="project" value="UniProtKB-UniRule"/>
</dbReference>
<dbReference type="CDD" id="cd01171">
    <property type="entry name" value="YXKO-related"/>
    <property type="match status" value="1"/>
</dbReference>
<evidence type="ECO:0000256" key="17">
    <source>
        <dbReference type="HAMAP-Rule" id="MF_01965"/>
    </source>
</evidence>
<feature type="binding site" evidence="17">
    <location>
        <position position="261"/>
    </location>
    <ligand>
        <name>(6S)-NADPHX</name>
        <dbReference type="ChEBI" id="CHEBI:64076"/>
    </ligand>
</feature>
<dbReference type="InterPro" id="IPR004443">
    <property type="entry name" value="YjeF_N_dom"/>
</dbReference>
<dbReference type="GO" id="GO:0005524">
    <property type="term" value="F:ATP binding"/>
    <property type="evidence" value="ECO:0007669"/>
    <property type="project" value="UniProtKB-UniRule"/>
</dbReference>
<evidence type="ECO:0000256" key="19">
    <source>
        <dbReference type="PIRNR" id="PIRNR017184"/>
    </source>
</evidence>
<evidence type="ECO:0000256" key="1">
    <source>
        <dbReference type="ARBA" id="ARBA00000013"/>
    </source>
</evidence>
<feature type="binding site" evidence="18">
    <location>
        <position position="56"/>
    </location>
    <ligand>
        <name>K(+)</name>
        <dbReference type="ChEBI" id="CHEBI:29103"/>
    </ligand>
</feature>
<dbReference type="SUPFAM" id="SSF64153">
    <property type="entry name" value="YjeF N-terminal domain-like"/>
    <property type="match status" value="1"/>
</dbReference>
<evidence type="ECO:0000256" key="2">
    <source>
        <dbReference type="ARBA" id="ARBA00000909"/>
    </source>
</evidence>
<dbReference type="HAMAP" id="MF_01965">
    <property type="entry name" value="NADHX_dehydratase"/>
    <property type="match status" value="1"/>
</dbReference>
<reference evidence="22 23" key="1">
    <citation type="submission" date="2019-05" db="EMBL/GenBank/DDBJ databases">
        <authorList>
            <consortium name="Pathogen Informatics"/>
        </authorList>
    </citation>
    <scope>NUCLEOTIDE SEQUENCE [LARGE SCALE GENOMIC DNA]</scope>
    <source>
        <strain evidence="22 23">NCTC503</strain>
    </source>
</reference>
<keyword evidence="23" id="KW-1185">Reference proteome</keyword>
<feature type="domain" description="YjeF N-terminal" evidence="21">
    <location>
        <begin position="9"/>
        <end position="216"/>
    </location>
</feature>